<protein>
    <recommendedName>
        <fullName evidence="4">Zinc-ribbon 15 domain-containing protein</fullName>
    </recommendedName>
</protein>
<accession>A0A4Y4ASP9</accession>
<dbReference type="EMBL" id="BJNP01000006">
    <property type="protein sequence ID" value="GEC71256.1"/>
    <property type="molecule type" value="Genomic_DNA"/>
</dbReference>
<feature type="transmembrane region" description="Helical" evidence="1">
    <location>
        <begin position="106"/>
        <end position="127"/>
    </location>
</feature>
<dbReference type="AlphaFoldDB" id="A0A4Y4ASP9"/>
<organism evidence="2 3">
    <name type="scientific">Flavobacterium flevense</name>
    <dbReference type="NCBI Taxonomy" id="983"/>
    <lineage>
        <taxon>Bacteria</taxon>
        <taxon>Pseudomonadati</taxon>
        <taxon>Bacteroidota</taxon>
        <taxon>Flavobacteriia</taxon>
        <taxon>Flavobacteriales</taxon>
        <taxon>Flavobacteriaceae</taxon>
        <taxon>Flavobacterium</taxon>
    </lineage>
</organism>
<evidence type="ECO:0000313" key="3">
    <source>
        <dbReference type="Proteomes" id="UP000316775"/>
    </source>
</evidence>
<evidence type="ECO:0008006" key="4">
    <source>
        <dbReference type="Google" id="ProtNLM"/>
    </source>
</evidence>
<dbReference type="Proteomes" id="UP000316775">
    <property type="component" value="Unassembled WGS sequence"/>
</dbReference>
<keyword evidence="1" id="KW-0812">Transmembrane</keyword>
<keyword evidence="3" id="KW-1185">Reference proteome</keyword>
<evidence type="ECO:0000256" key="1">
    <source>
        <dbReference type="SAM" id="Phobius"/>
    </source>
</evidence>
<proteinExistence type="predicted"/>
<keyword evidence="1" id="KW-1133">Transmembrane helix</keyword>
<sequence length="220" mass="25523">MTTELLKFVSPIKTDMIILIGTKTHLIQEGQIKDVDCPKCSGNNSLTYRIYSKYVHLTMIPLFPVGKIFESECSNCNVDLDYEDFSENDKHKIINQKEIKNTETPFWTYSGIALAIGFLMYGINYYIENNHLIEERIKTPISGDVYNLKLDTGYYSTIRIDKISNDSIYTTQNDYQTNLPFDVDEIDIPENYTESKAIYSKKEILDLYEKDIISSIKRNK</sequence>
<evidence type="ECO:0000313" key="2">
    <source>
        <dbReference type="EMBL" id="GEC71256.1"/>
    </source>
</evidence>
<dbReference type="STRING" id="983.SAMN05443543_109143"/>
<gene>
    <name evidence="2" type="ORF">FFL01_07950</name>
</gene>
<name>A0A4Y4ASP9_9FLAO</name>
<reference evidence="2 3" key="1">
    <citation type="submission" date="2019-06" db="EMBL/GenBank/DDBJ databases">
        <title>Whole genome shotgun sequence of Flavobacterium flevense NBRC 14960.</title>
        <authorList>
            <person name="Hosoyama A."/>
            <person name="Uohara A."/>
            <person name="Ohji S."/>
            <person name="Ichikawa N."/>
        </authorList>
    </citation>
    <scope>NUCLEOTIDE SEQUENCE [LARGE SCALE GENOMIC DNA]</scope>
    <source>
        <strain evidence="2 3">NBRC 14960</strain>
    </source>
</reference>
<comment type="caution">
    <text evidence="2">The sequence shown here is derived from an EMBL/GenBank/DDBJ whole genome shotgun (WGS) entry which is preliminary data.</text>
</comment>
<keyword evidence="1" id="KW-0472">Membrane</keyword>